<protein>
    <submittedName>
        <fullName evidence="3">CP110 protein</fullName>
    </submittedName>
</protein>
<dbReference type="Proteomes" id="UP000557271">
    <property type="component" value="Unassembled WGS sequence"/>
</dbReference>
<evidence type="ECO:0000313" key="3">
    <source>
        <dbReference type="EMBL" id="NWY56272.1"/>
    </source>
</evidence>
<dbReference type="OrthoDB" id="10028852at2759"/>
<evidence type="ECO:0000256" key="2">
    <source>
        <dbReference type="SAM" id="MobiDB-lite"/>
    </source>
</evidence>
<dbReference type="InterPro" id="IPR033207">
    <property type="entry name" value="CCP110"/>
</dbReference>
<feature type="region of interest" description="Disordered" evidence="2">
    <location>
        <begin position="236"/>
        <end position="305"/>
    </location>
</feature>
<dbReference type="GO" id="GO:0032053">
    <property type="term" value="P:ciliary basal body organization"/>
    <property type="evidence" value="ECO:0007669"/>
    <property type="project" value="TreeGrafter"/>
</dbReference>
<name>A0A7K7FG26_CHIMN</name>
<dbReference type="GO" id="GO:0005814">
    <property type="term" value="C:centriole"/>
    <property type="evidence" value="ECO:0007669"/>
    <property type="project" value="InterPro"/>
</dbReference>
<comment type="caution">
    <text evidence="3">The sequence shown here is derived from an EMBL/GenBank/DDBJ whole genome shotgun (WGS) entry which is preliminary data.</text>
</comment>
<feature type="compositionally biased region" description="Basic and acidic residues" evidence="2">
    <location>
        <begin position="252"/>
        <end position="276"/>
    </location>
</feature>
<proteinExistence type="predicted"/>
<dbReference type="Pfam" id="PF16025">
    <property type="entry name" value="CaM_bind"/>
    <property type="match status" value="1"/>
</dbReference>
<dbReference type="AlphaFoldDB" id="A0A7K7FG26"/>
<evidence type="ECO:0000313" key="4">
    <source>
        <dbReference type="Proteomes" id="UP000557271"/>
    </source>
</evidence>
<dbReference type="GO" id="GO:1903723">
    <property type="term" value="P:negative regulation of centriole elongation"/>
    <property type="evidence" value="ECO:0007669"/>
    <property type="project" value="TreeGrafter"/>
</dbReference>
<reference evidence="3 4" key="1">
    <citation type="submission" date="2019-09" db="EMBL/GenBank/DDBJ databases">
        <title>Bird 10,000 Genomes (B10K) Project - Family phase.</title>
        <authorList>
            <person name="Zhang G."/>
        </authorList>
    </citation>
    <scope>NUCLEOTIDE SEQUENCE [LARGE SCALE GENOMIC DNA]</scope>
    <source>
        <strain evidence="3">B10K-UC-030-51</strain>
    </source>
</reference>
<accession>A0A7K7FG26</accession>
<feature type="region of interest" description="Disordered" evidence="2">
    <location>
        <begin position="92"/>
        <end position="114"/>
    </location>
</feature>
<feature type="region of interest" description="Disordered" evidence="2">
    <location>
        <begin position="896"/>
        <end position="922"/>
    </location>
</feature>
<feature type="region of interest" description="Disordered" evidence="2">
    <location>
        <begin position="357"/>
        <end position="384"/>
    </location>
</feature>
<evidence type="ECO:0000256" key="1">
    <source>
        <dbReference type="SAM" id="Coils"/>
    </source>
</evidence>
<dbReference type="GO" id="GO:0032465">
    <property type="term" value="P:regulation of cytokinesis"/>
    <property type="evidence" value="ECO:0007669"/>
    <property type="project" value="InterPro"/>
</dbReference>
<feature type="coiled-coil region" evidence="1">
    <location>
        <begin position="634"/>
        <end position="690"/>
    </location>
</feature>
<sequence>MEDYEIFCKKHLSRIQEEAIKRETPFTAQHKNISLIQFHGVPVLSPLLSLEKKKEIQQYKQKALDLETWRQISRKRALLNRVQEILENVQIRKERSASEENAPEAENTCPASDSKALTDFTAVSDVNLGCSERRGPTELQKTPEPTPADTAGQGTSNVTEVVKAAEENASSKQTESHFSKDVPCPRAVSPDNMHNKLASRALQKEEGLGVPPSDEEVQDPYVMSLQNLMKKSREYIEKEQTKRSSKSNSKRSMNESHSDKENDGVKTTDSVKERVKLTGRSCASLDKPSLNKSNTLLQGASTHTNNTSMSTLSSFSKVDIPMRVGTPPLVDSDSDEDFKKTSTFDRDSSIVRSLTGSYAKLPSPEPSMSPKMHRRRPRPLSTGHIIINNPVNAYELSPKGKGRAMDLIMQDIADKNNVSESVPKFMVDFTMVCPGRIPGVNRNSSGPCDGLGIGKPNRHSFGHLESKGTLSATVEGQVVMDSRGPYKVETSTNIVAPKLNEPFAISQSTVTHKLLAETKQSGLLENTKSNSPVELNKSYDVETPSPLLMQSKNMQEQMDTPSVFPANEQFLENSFEKVKRRLDLDNDNYQKESGPCVLTVGVEEQEKQWLQEQKYPVGSVYVTKNTAPDSMAKEEILKTKMLAFEEMRKRLEEQHAQQLSILMAEQEREQEKLQKELEEQERKLKGKKVATTEIEISKVNINSRMELEWRKKSKSGLLESVQSQLETVHNANSTTIGFSHTATPNTFASTSETSFFLWGPSGSGVIKTSVSRPSNRIKTRSTQVFSPEIQMKFDKITAVAKGFLTRRLLQTEKLKHLKQTVKDTMEFIKNFQSEAPLKRGSVSAQDASLHERVMAQLRAALYDIHDIFFTIEPSERMNILHHDREVRKEKMLRQMDKVKSPRERVTLSTATQKSLDRKKYMK</sequence>
<dbReference type="PANTHER" id="PTHR13594:SF1">
    <property type="entry name" value="CENTRIOLAR COILED-COIL PROTEIN OF 110 KDA"/>
    <property type="match status" value="1"/>
</dbReference>
<dbReference type="EMBL" id="VZSF01005701">
    <property type="protein sequence ID" value="NWY56272.1"/>
    <property type="molecule type" value="Genomic_DNA"/>
</dbReference>
<organism evidence="3 4">
    <name type="scientific">Chionis minor</name>
    <name type="common">Black-faced sheathbill</name>
    <dbReference type="NCBI Taxonomy" id="227182"/>
    <lineage>
        <taxon>Eukaryota</taxon>
        <taxon>Metazoa</taxon>
        <taxon>Chordata</taxon>
        <taxon>Craniata</taxon>
        <taxon>Vertebrata</taxon>
        <taxon>Euteleostomi</taxon>
        <taxon>Archelosauria</taxon>
        <taxon>Archosauria</taxon>
        <taxon>Dinosauria</taxon>
        <taxon>Saurischia</taxon>
        <taxon>Theropoda</taxon>
        <taxon>Coelurosauria</taxon>
        <taxon>Aves</taxon>
        <taxon>Neognathae</taxon>
        <taxon>Neoaves</taxon>
        <taxon>Charadriiformes</taxon>
        <taxon>Chionididae</taxon>
        <taxon>Chionis</taxon>
    </lineage>
</organism>
<keyword evidence="4" id="KW-1185">Reference proteome</keyword>
<gene>
    <name evidence="3" type="primary">Ccp110</name>
    <name evidence="3" type="ORF">CHIMIN_R03945</name>
</gene>
<feature type="non-terminal residue" evidence="3">
    <location>
        <position position="922"/>
    </location>
</feature>
<keyword evidence="1" id="KW-0175">Coiled coil</keyword>
<dbReference type="PANTHER" id="PTHR13594">
    <property type="entry name" value="CENTRIOLAR COILED-COIL PROTEIN OF 110 KDA"/>
    <property type="match status" value="1"/>
</dbReference>
<dbReference type="GO" id="GO:0007099">
    <property type="term" value="P:centriole replication"/>
    <property type="evidence" value="ECO:0007669"/>
    <property type="project" value="InterPro"/>
</dbReference>
<feature type="non-terminal residue" evidence="3">
    <location>
        <position position="1"/>
    </location>
</feature>
<feature type="region of interest" description="Disordered" evidence="2">
    <location>
        <begin position="129"/>
        <end position="192"/>
    </location>
</feature>
<feature type="compositionally biased region" description="Polar residues" evidence="2">
    <location>
        <begin position="290"/>
        <end position="305"/>
    </location>
</feature>
<feature type="compositionally biased region" description="Basic and acidic residues" evidence="2">
    <location>
        <begin position="896"/>
        <end position="905"/>
    </location>
</feature>